<dbReference type="HAMAP" id="MF_00074">
    <property type="entry name" value="16SrRNA_methyltr_G"/>
    <property type="match status" value="1"/>
</dbReference>
<comment type="subcellular location">
    <subcellularLocation>
        <location evidence="6">Cytoplasm</location>
    </subcellularLocation>
</comment>
<evidence type="ECO:0000256" key="5">
    <source>
        <dbReference type="ARBA" id="ARBA00022691"/>
    </source>
</evidence>
<comment type="function">
    <text evidence="6">Specifically methylates the N7 position of guanine in position 518 of 16S rRNA.</text>
</comment>
<feature type="binding site" evidence="6">
    <location>
        <begin position="137"/>
        <end position="138"/>
    </location>
    <ligand>
        <name>S-adenosyl-L-methionine</name>
        <dbReference type="ChEBI" id="CHEBI:59789"/>
    </ligand>
</feature>
<dbReference type="CDD" id="cd02440">
    <property type="entry name" value="AdoMet_MTases"/>
    <property type="match status" value="1"/>
</dbReference>
<dbReference type="EMBL" id="CP121208">
    <property type="protein sequence ID" value="WFM83394.1"/>
    <property type="molecule type" value="Genomic_DNA"/>
</dbReference>
<protein>
    <recommendedName>
        <fullName evidence="6">Ribosomal RNA small subunit methyltransferase G</fullName>
        <ecNumber evidence="6">2.1.1.-</ecNumber>
    </recommendedName>
    <alternativeName>
        <fullName evidence="6">16S rRNA 7-methylguanosine methyltransferase</fullName>
        <shortName evidence="6">16S rRNA m7G methyltransferase</shortName>
    </alternativeName>
</protein>
<evidence type="ECO:0000256" key="2">
    <source>
        <dbReference type="ARBA" id="ARBA00022552"/>
    </source>
</evidence>
<evidence type="ECO:0000313" key="8">
    <source>
        <dbReference type="EMBL" id="WFM83394.1"/>
    </source>
</evidence>
<dbReference type="Gene3D" id="3.40.50.150">
    <property type="entry name" value="Vaccinia Virus protein VP39"/>
    <property type="match status" value="1"/>
</dbReference>
<keyword evidence="1 6" id="KW-0963">Cytoplasm</keyword>
<reference evidence="8 9" key="1">
    <citation type="submission" date="2023-03" db="EMBL/GenBank/DDBJ databases">
        <title>Complete genome of Arcanobacterium canis strain DSM 25104 isolated in 2010 from a canine otitis externa in Germany.</title>
        <authorList>
            <person name="Borowiak M."/>
            <person name="Kreitlow A."/>
            <person name="Malorny B."/>
            <person name="Laemmler C."/>
            <person name="Prenger-Berninghoff E."/>
            <person name="Ploetz M."/>
            <person name="Abdulmawjood A."/>
        </authorList>
    </citation>
    <scope>NUCLEOTIDE SEQUENCE [LARGE SCALE GENOMIC DNA]</scope>
    <source>
        <strain evidence="8 9">DSM 25104</strain>
    </source>
</reference>
<gene>
    <name evidence="6 8" type="primary">rsmG</name>
    <name evidence="8" type="ORF">P7079_08415</name>
</gene>
<evidence type="ECO:0000313" key="9">
    <source>
        <dbReference type="Proteomes" id="UP001215216"/>
    </source>
</evidence>
<evidence type="ECO:0000256" key="7">
    <source>
        <dbReference type="SAM" id="MobiDB-lite"/>
    </source>
</evidence>
<keyword evidence="3 6" id="KW-0489">Methyltransferase</keyword>
<keyword evidence="9" id="KW-1185">Reference proteome</keyword>
<dbReference type="GO" id="GO:0008168">
    <property type="term" value="F:methyltransferase activity"/>
    <property type="evidence" value="ECO:0007669"/>
    <property type="project" value="UniProtKB-KW"/>
</dbReference>
<dbReference type="NCBIfam" id="TIGR00138">
    <property type="entry name" value="rsmG_gidB"/>
    <property type="match status" value="1"/>
</dbReference>
<dbReference type="RefSeq" id="WP_278012789.1">
    <property type="nucleotide sequence ID" value="NZ_CP121208.1"/>
</dbReference>
<proteinExistence type="inferred from homology"/>
<name>A0ABY8FY08_9ACTO</name>
<dbReference type="PIRSF" id="PIRSF003078">
    <property type="entry name" value="GidB"/>
    <property type="match status" value="1"/>
</dbReference>
<dbReference type="EC" id="2.1.1.-" evidence="6"/>
<accession>A0ABY8FY08</accession>
<sequence length="228" mass="25539">MRDHQNDNIPVEKDGEVEPAPLHGAEHFGDLQWERLSRFAQLLENEGQLRGLVGPREMNKLWSRHLLNSTAINGFIEDSMSVADVGSGAGFPGLVLAITRPSVNVSLIEAMERRTDWLQYVVDDLELNNVEVIRGRAEDLDGFSADIVTARAVAALKKLIPWTMPLVRDGGRVVALKGGRAEVEINEADKQLRKYGAEWVDVHDVDVWGTFEGTRIVEIKKVKHSKRR</sequence>
<dbReference type="GO" id="GO:0032259">
    <property type="term" value="P:methylation"/>
    <property type="evidence" value="ECO:0007669"/>
    <property type="project" value="UniProtKB-KW"/>
</dbReference>
<keyword evidence="4 6" id="KW-0808">Transferase</keyword>
<dbReference type="PANTHER" id="PTHR31760">
    <property type="entry name" value="S-ADENOSYL-L-METHIONINE-DEPENDENT METHYLTRANSFERASES SUPERFAMILY PROTEIN"/>
    <property type="match status" value="1"/>
</dbReference>
<dbReference type="Pfam" id="PF02527">
    <property type="entry name" value="GidB"/>
    <property type="match status" value="1"/>
</dbReference>
<evidence type="ECO:0000256" key="4">
    <source>
        <dbReference type="ARBA" id="ARBA00022679"/>
    </source>
</evidence>
<comment type="caution">
    <text evidence="6">Lacks conserved residue(s) required for the propagation of feature annotation.</text>
</comment>
<organism evidence="8 9">
    <name type="scientific">Arcanobacterium canis</name>
    <dbReference type="NCBI Taxonomy" id="999183"/>
    <lineage>
        <taxon>Bacteria</taxon>
        <taxon>Bacillati</taxon>
        <taxon>Actinomycetota</taxon>
        <taxon>Actinomycetes</taxon>
        <taxon>Actinomycetales</taxon>
        <taxon>Actinomycetaceae</taxon>
        <taxon>Arcanobacterium</taxon>
    </lineage>
</organism>
<dbReference type="PANTHER" id="PTHR31760:SF0">
    <property type="entry name" value="S-ADENOSYL-L-METHIONINE-DEPENDENT METHYLTRANSFERASES SUPERFAMILY PROTEIN"/>
    <property type="match status" value="1"/>
</dbReference>
<feature type="binding site" evidence="6">
    <location>
        <position position="91"/>
    </location>
    <ligand>
        <name>S-adenosyl-L-methionine</name>
        <dbReference type="ChEBI" id="CHEBI:59789"/>
    </ligand>
</feature>
<evidence type="ECO:0000256" key="6">
    <source>
        <dbReference type="HAMAP-Rule" id="MF_00074"/>
    </source>
</evidence>
<keyword evidence="5 6" id="KW-0949">S-adenosyl-L-methionine</keyword>
<comment type="similarity">
    <text evidence="6">Belongs to the methyltransferase superfamily. RNA methyltransferase RsmG family.</text>
</comment>
<dbReference type="Proteomes" id="UP001215216">
    <property type="component" value="Chromosome"/>
</dbReference>
<dbReference type="InterPro" id="IPR003682">
    <property type="entry name" value="rRNA_ssu_MeTfrase_G"/>
</dbReference>
<feature type="binding site" evidence="6">
    <location>
        <position position="86"/>
    </location>
    <ligand>
        <name>S-adenosyl-L-methionine</name>
        <dbReference type="ChEBI" id="CHEBI:59789"/>
    </ligand>
</feature>
<feature type="binding site" evidence="6">
    <location>
        <position position="151"/>
    </location>
    <ligand>
        <name>S-adenosyl-L-methionine</name>
        <dbReference type="ChEBI" id="CHEBI:59789"/>
    </ligand>
</feature>
<evidence type="ECO:0000256" key="1">
    <source>
        <dbReference type="ARBA" id="ARBA00022490"/>
    </source>
</evidence>
<dbReference type="InterPro" id="IPR029063">
    <property type="entry name" value="SAM-dependent_MTases_sf"/>
</dbReference>
<evidence type="ECO:0000256" key="3">
    <source>
        <dbReference type="ARBA" id="ARBA00022603"/>
    </source>
</evidence>
<feature type="region of interest" description="Disordered" evidence="7">
    <location>
        <begin position="1"/>
        <end position="23"/>
    </location>
</feature>
<keyword evidence="2 6" id="KW-0698">rRNA processing</keyword>
<feature type="compositionally biased region" description="Basic and acidic residues" evidence="7">
    <location>
        <begin position="1"/>
        <end position="16"/>
    </location>
</feature>
<dbReference type="SUPFAM" id="SSF53335">
    <property type="entry name" value="S-adenosyl-L-methionine-dependent methyltransferases"/>
    <property type="match status" value="1"/>
</dbReference>